<reference evidence="2" key="1">
    <citation type="journal article" date="2021" name="Nat. Commun.">
        <title>Genetic determinants of endophytism in the Arabidopsis root mycobiome.</title>
        <authorList>
            <person name="Mesny F."/>
            <person name="Miyauchi S."/>
            <person name="Thiergart T."/>
            <person name="Pickel B."/>
            <person name="Atanasova L."/>
            <person name="Karlsson M."/>
            <person name="Huettel B."/>
            <person name="Barry K.W."/>
            <person name="Haridas S."/>
            <person name="Chen C."/>
            <person name="Bauer D."/>
            <person name="Andreopoulos W."/>
            <person name="Pangilinan J."/>
            <person name="LaButti K."/>
            <person name="Riley R."/>
            <person name="Lipzen A."/>
            <person name="Clum A."/>
            <person name="Drula E."/>
            <person name="Henrissat B."/>
            <person name="Kohler A."/>
            <person name="Grigoriev I.V."/>
            <person name="Martin F.M."/>
            <person name="Hacquard S."/>
        </authorList>
    </citation>
    <scope>NUCLEOTIDE SEQUENCE</scope>
    <source>
        <strain evidence="2">MPI-CAGE-AT-0021</strain>
    </source>
</reference>
<protein>
    <submittedName>
        <fullName evidence="2">Alpha/Beta hydrolase protein</fullName>
    </submittedName>
</protein>
<dbReference type="PANTHER" id="PTHR43798:SF5">
    <property type="entry name" value="MONOACYLGLYCEROL LIPASE ABHD6"/>
    <property type="match status" value="1"/>
</dbReference>
<sequence>MSTQQTAKTHYVNTPDGAKFAYRRIGTGLGTPLVLITHFRGTMDKWDPLLINSLAASRPIITVDYPGVGLSTGEVATSVRQSAANITTFLELICQSEVDLLGFSLGGYVAQMVALNSDPSKVKIRKLILAGTGLSYGPKLATSPNQDIGSVAAVKDATIDTFKTLFFPKNREGDAAAESWWSRIHERSRETCGEEVSQWLSHGFKDQGKGLLRQGMQGQSFTTQPETGQSLEGSYDRLQDLKTPVLVANGHDDYMIPTSNSYLIYQLVPNGQLILYPNSGHGFLFQYATVFAKHVLLFLEL</sequence>
<gene>
    <name evidence="2" type="ORF">B0J13DRAFT_635091</name>
</gene>
<proteinExistence type="predicted"/>
<dbReference type="InterPro" id="IPR029058">
    <property type="entry name" value="AB_hydrolase_fold"/>
</dbReference>
<evidence type="ECO:0000313" key="3">
    <source>
        <dbReference type="Proteomes" id="UP000717696"/>
    </source>
</evidence>
<feature type="domain" description="AB hydrolase-1" evidence="1">
    <location>
        <begin position="32"/>
        <end position="285"/>
    </location>
</feature>
<evidence type="ECO:0000259" key="1">
    <source>
        <dbReference type="Pfam" id="PF00561"/>
    </source>
</evidence>
<dbReference type="GO" id="GO:0016020">
    <property type="term" value="C:membrane"/>
    <property type="evidence" value="ECO:0007669"/>
    <property type="project" value="TreeGrafter"/>
</dbReference>
<dbReference type="EMBL" id="JAGMUU010000010">
    <property type="protein sequence ID" value="KAH7144159.1"/>
    <property type="molecule type" value="Genomic_DNA"/>
</dbReference>
<keyword evidence="3" id="KW-1185">Reference proteome</keyword>
<dbReference type="InterPro" id="IPR050266">
    <property type="entry name" value="AB_hydrolase_sf"/>
</dbReference>
<dbReference type="Gene3D" id="3.40.50.1820">
    <property type="entry name" value="alpha/beta hydrolase"/>
    <property type="match status" value="1"/>
</dbReference>
<dbReference type="AlphaFoldDB" id="A0A9P9ETI9"/>
<dbReference type="SUPFAM" id="SSF53474">
    <property type="entry name" value="alpha/beta-Hydrolases"/>
    <property type="match status" value="1"/>
</dbReference>
<dbReference type="Proteomes" id="UP000717696">
    <property type="component" value="Unassembled WGS sequence"/>
</dbReference>
<dbReference type="Pfam" id="PF00561">
    <property type="entry name" value="Abhydrolase_1"/>
    <property type="match status" value="1"/>
</dbReference>
<name>A0A9P9ETI9_9HYPO</name>
<dbReference type="PANTHER" id="PTHR43798">
    <property type="entry name" value="MONOACYLGLYCEROL LIPASE"/>
    <property type="match status" value="1"/>
</dbReference>
<evidence type="ECO:0000313" key="2">
    <source>
        <dbReference type="EMBL" id="KAH7144159.1"/>
    </source>
</evidence>
<comment type="caution">
    <text evidence="2">The sequence shown here is derived from an EMBL/GenBank/DDBJ whole genome shotgun (WGS) entry which is preliminary data.</text>
</comment>
<dbReference type="OrthoDB" id="8119704at2759"/>
<dbReference type="GO" id="GO:0047372">
    <property type="term" value="F:monoacylglycerol lipase activity"/>
    <property type="evidence" value="ECO:0007669"/>
    <property type="project" value="TreeGrafter"/>
</dbReference>
<organism evidence="2 3">
    <name type="scientific">Dactylonectria estremocensis</name>
    <dbReference type="NCBI Taxonomy" id="1079267"/>
    <lineage>
        <taxon>Eukaryota</taxon>
        <taxon>Fungi</taxon>
        <taxon>Dikarya</taxon>
        <taxon>Ascomycota</taxon>
        <taxon>Pezizomycotina</taxon>
        <taxon>Sordariomycetes</taxon>
        <taxon>Hypocreomycetidae</taxon>
        <taxon>Hypocreales</taxon>
        <taxon>Nectriaceae</taxon>
        <taxon>Dactylonectria</taxon>
    </lineage>
</organism>
<keyword evidence="2" id="KW-0378">Hydrolase</keyword>
<dbReference type="InterPro" id="IPR000073">
    <property type="entry name" value="AB_hydrolase_1"/>
</dbReference>
<accession>A0A9P9ETI9</accession>
<dbReference type="GO" id="GO:0046464">
    <property type="term" value="P:acylglycerol catabolic process"/>
    <property type="evidence" value="ECO:0007669"/>
    <property type="project" value="TreeGrafter"/>
</dbReference>